<accession>G9PC13</accession>
<evidence type="ECO:0000313" key="2">
    <source>
        <dbReference type="Proteomes" id="UP000005426"/>
    </source>
</evidence>
<dbReference type="AlphaFoldDB" id="G9PC13"/>
<protein>
    <submittedName>
        <fullName evidence="1">Uncharacterized protein</fullName>
    </submittedName>
</protein>
<evidence type="ECO:0000313" key="1">
    <source>
        <dbReference type="EMBL" id="EHK39395.1"/>
    </source>
</evidence>
<dbReference type="HOGENOM" id="CLU_3106681_0_0_1"/>
<dbReference type="Proteomes" id="UP000005426">
    <property type="component" value="Unassembled WGS sequence"/>
</dbReference>
<organism evidence="1 2">
    <name type="scientific">Hypocrea atroviridis (strain ATCC 20476 / IMI 206040)</name>
    <name type="common">Trichoderma atroviride</name>
    <dbReference type="NCBI Taxonomy" id="452589"/>
    <lineage>
        <taxon>Eukaryota</taxon>
        <taxon>Fungi</taxon>
        <taxon>Dikarya</taxon>
        <taxon>Ascomycota</taxon>
        <taxon>Pezizomycotina</taxon>
        <taxon>Sordariomycetes</taxon>
        <taxon>Hypocreomycetidae</taxon>
        <taxon>Hypocreales</taxon>
        <taxon>Hypocreaceae</taxon>
        <taxon>Trichoderma</taxon>
    </lineage>
</organism>
<comment type="caution">
    <text evidence="1">The sequence shown here is derived from an EMBL/GenBank/DDBJ whole genome shotgun (WGS) entry which is preliminary data.</text>
</comment>
<sequence length="51" mass="5632">MKASLETIVACFRNTCNNSRGVRLSKAQIERGTYRVPSAASIPQRHLAITD</sequence>
<keyword evidence="2" id="KW-1185">Reference proteome</keyword>
<reference evidence="1 2" key="1">
    <citation type="journal article" date="2011" name="Genome Biol.">
        <title>Comparative genome sequence analysis underscores mycoparasitism as the ancestral life style of Trichoderma.</title>
        <authorList>
            <person name="Kubicek C.P."/>
            <person name="Herrera-Estrella A."/>
            <person name="Seidl-Seiboth V."/>
            <person name="Martinez D.A."/>
            <person name="Druzhinina I.S."/>
            <person name="Thon M."/>
            <person name="Zeilinger S."/>
            <person name="Casas-Flores S."/>
            <person name="Horwitz B.A."/>
            <person name="Mukherjee P.K."/>
            <person name="Mukherjee M."/>
            <person name="Kredics L."/>
            <person name="Alcaraz L.D."/>
            <person name="Aerts A."/>
            <person name="Antal Z."/>
            <person name="Atanasova L."/>
            <person name="Cervantes-Badillo M.G."/>
            <person name="Challacombe J."/>
            <person name="Chertkov O."/>
            <person name="McCluskey K."/>
            <person name="Coulpier F."/>
            <person name="Deshpande N."/>
            <person name="von Doehren H."/>
            <person name="Ebbole D.J."/>
            <person name="Esquivel-Naranjo E.U."/>
            <person name="Fekete E."/>
            <person name="Flipphi M."/>
            <person name="Glaser F."/>
            <person name="Gomez-Rodriguez E.Y."/>
            <person name="Gruber S."/>
            <person name="Han C."/>
            <person name="Henrissat B."/>
            <person name="Hermosa R."/>
            <person name="Hernandez-Onate M."/>
            <person name="Karaffa L."/>
            <person name="Kosti I."/>
            <person name="Le Crom S."/>
            <person name="Lindquist E."/>
            <person name="Lucas S."/>
            <person name="Luebeck M."/>
            <person name="Luebeck P.S."/>
            <person name="Margeot A."/>
            <person name="Metz B."/>
            <person name="Misra M."/>
            <person name="Nevalainen H."/>
            <person name="Omann M."/>
            <person name="Packer N."/>
            <person name="Perrone G."/>
            <person name="Uresti-Rivera E.E."/>
            <person name="Salamov A."/>
            <person name="Schmoll M."/>
            <person name="Seiboth B."/>
            <person name="Shapiro H."/>
            <person name="Sukno S."/>
            <person name="Tamayo-Ramos J.A."/>
            <person name="Tisch D."/>
            <person name="Wiest A."/>
            <person name="Wilkinson H.H."/>
            <person name="Zhang M."/>
            <person name="Coutinho P.M."/>
            <person name="Kenerley C.M."/>
            <person name="Monte E."/>
            <person name="Baker S.E."/>
            <person name="Grigoriev I.V."/>
        </authorList>
    </citation>
    <scope>NUCLEOTIDE SEQUENCE [LARGE SCALE GENOMIC DNA]</scope>
    <source>
        <strain evidence="2">ATCC 20476 / IMI 206040</strain>
    </source>
</reference>
<dbReference type="EMBL" id="ABDG02000029">
    <property type="protein sequence ID" value="EHK39395.1"/>
    <property type="molecule type" value="Genomic_DNA"/>
</dbReference>
<gene>
    <name evidence="1" type="ORF">TRIATDRAFT_302832</name>
</gene>
<proteinExistence type="predicted"/>
<name>G9PC13_HYPAI</name>